<dbReference type="PROSITE" id="PS51257">
    <property type="entry name" value="PROKAR_LIPOPROTEIN"/>
    <property type="match status" value="1"/>
</dbReference>
<evidence type="ECO:0000256" key="1">
    <source>
        <dbReference type="SAM" id="SignalP"/>
    </source>
</evidence>
<name>A0AA46AE18_9AQUI</name>
<dbReference type="Proteomes" id="UP001157947">
    <property type="component" value="Unassembled WGS sequence"/>
</dbReference>
<dbReference type="EMBL" id="FXTX01000007">
    <property type="protein sequence ID" value="SMP09813.1"/>
    <property type="molecule type" value="Genomic_DNA"/>
</dbReference>
<dbReference type="AlphaFoldDB" id="A0AA46AE18"/>
<reference evidence="2" key="1">
    <citation type="submission" date="2017-05" db="EMBL/GenBank/DDBJ databases">
        <authorList>
            <person name="Varghese N."/>
            <person name="Submissions S."/>
        </authorList>
    </citation>
    <scope>NUCLEOTIDE SEQUENCE</scope>
    <source>
        <strain evidence="2">DSM 18763</strain>
    </source>
</reference>
<feature type="signal peptide" evidence="1">
    <location>
        <begin position="1"/>
        <end position="21"/>
    </location>
</feature>
<gene>
    <name evidence="2" type="ORF">SAMN06264868_10722</name>
</gene>
<evidence type="ECO:0008006" key="4">
    <source>
        <dbReference type="Google" id="ProtNLM"/>
    </source>
</evidence>
<dbReference type="RefSeq" id="WP_265134667.1">
    <property type="nucleotide sequence ID" value="NZ_FXTX01000007.1"/>
</dbReference>
<proteinExistence type="predicted"/>
<evidence type="ECO:0000313" key="3">
    <source>
        <dbReference type="Proteomes" id="UP001157947"/>
    </source>
</evidence>
<keyword evidence="3" id="KW-1185">Reference proteome</keyword>
<evidence type="ECO:0000313" key="2">
    <source>
        <dbReference type="EMBL" id="SMP09813.1"/>
    </source>
</evidence>
<organism evidence="2 3">
    <name type="scientific">Venenivibrio stagnispumantis</name>
    <dbReference type="NCBI Taxonomy" id="407998"/>
    <lineage>
        <taxon>Bacteria</taxon>
        <taxon>Pseudomonadati</taxon>
        <taxon>Aquificota</taxon>
        <taxon>Aquificia</taxon>
        <taxon>Aquificales</taxon>
        <taxon>Hydrogenothermaceae</taxon>
        <taxon>Venenivibrio</taxon>
    </lineage>
</organism>
<feature type="chain" id="PRO_5041200844" description="Lipoprotein" evidence="1">
    <location>
        <begin position="22"/>
        <end position="209"/>
    </location>
</feature>
<protein>
    <recommendedName>
        <fullName evidence="4">Lipoprotein</fullName>
    </recommendedName>
</protein>
<comment type="caution">
    <text evidence="2">The sequence shown here is derived from an EMBL/GenBank/DDBJ whole genome shotgun (WGS) entry which is preliminary data.</text>
</comment>
<sequence>MFKKKYLLFTATLSVGLFSCAPLQQTSYVCSQNFQQIKSIDNKLPDKFTFQGAFYFRGLPAIIRGDIDKKESINVYTPFGKNIVSLEKENNNICVKLEGKNECNKEEVLNVLSLYFPDLNTILNFSFRNLVIGKFDLKDDDKFSCESNKLIVDRKDYKLVYQNDKLEKILYGDFAIEYLRDNGNSKEIEIKTKDTTLAKINISQIKNKQ</sequence>
<keyword evidence="1" id="KW-0732">Signal</keyword>
<accession>A0AA46AE18</accession>